<gene>
    <name evidence="6" type="ordered locus">MCP_2649</name>
</gene>
<reference evidence="7" key="3">
    <citation type="journal article" date="2011" name="PLoS ONE">
        <title>Genome sequence of a mesophilic hydrogenotrophic methanogen Methanocella paludicola, the first cultivated representative of the order Methanocellales.</title>
        <authorList>
            <person name="Sakai S."/>
            <person name="Takaki Y."/>
            <person name="Shimamura S."/>
            <person name="Sekine M."/>
            <person name="Tajima T."/>
            <person name="Kosugi H."/>
            <person name="Ichikawa N."/>
            <person name="Tasumi E."/>
            <person name="Hiraki A.T."/>
            <person name="Shimizu A."/>
            <person name="Kato Y."/>
            <person name="Nishiko R."/>
            <person name="Mori K."/>
            <person name="Fujita N."/>
            <person name="Imachi H."/>
            <person name="Takai K."/>
        </authorList>
    </citation>
    <scope>NUCLEOTIDE SEQUENCE [LARGE SCALE GENOMIC DNA]</scope>
    <source>
        <strain evidence="7">DSM 17711 / JCM 13418 / NBRC 101707 / SANAE</strain>
    </source>
</reference>
<evidence type="ECO:0000256" key="4">
    <source>
        <dbReference type="ARBA" id="ARBA00023136"/>
    </source>
</evidence>
<evidence type="ECO:0000313" key="7">
    <source>
        <dbReference type="Proteomes" id="UP000001882"/>
    </source>
</evidence>
<reference evidence="6 7" key="2">
    <citation type="journal article" date="2008" name="Int. J. Syst. Evol. Microbiol.">
        <title>Methanocella paludicola gen. nov., sp. nov., a methane-producing archaeon, the first isolate of the lineage 'Rice Cluster I', and proposal of the new archaeal order Methanocellales ord. nov.</title>
        <authorList>
            <person name="Sakai S."/>
            <person name="Imachi H."/>
            <person name="Hanada S."/>
            <person name="Ohashi A."/>
            <person name="Harada H."/>
            <person name="Kamagata Y."/>
        </authorList>
    </citation>
    <scope>NUCLEOTIDE SEQUENCE [LARGE SCALE GENOMIC DNA]</scope>
    <source>
        <strain evidence="7">DSM 17711 / JCM 13418 / NBRC 101707 / SANAE</strain>
    </source>
</reference>
<dbReference type="GO" id="GO:0005886">
    <property type="term" value="C:plasma membrane"/>
    <property type="evidence" value="ECO:0007669"/>
    <property type="project" value="UniProtKB-UniRule"/>
</dbReference>
<comment type="similarity">
    <text evidence="5">Belongs to the UPF0391 family.</text>
</comment>
<dbReference type="GeneID" id="8682373"/>
<dbReference type="NCBIfam" id="NF010229">
    <property type="entry name" value="PRK13682.1-4"/>
    <property type="match status" value="1"/>
</dbReference>
<evidence type="ECO:0000256" key="5">
    <source>
        <dbReference type="HAMAP-Rule" id="MF_01361"/>
    </source>
</evidence>
<keyword evidence="4 5" id="KW-0472">Membrane</keyword>
<dbReference type="EMBL" id="AP011532">
    <property type="protein sequence ID" value="BAI62721.1"/>
    <property type="molecule type" value="Genomic_DNA"/>
</dbReference>
<proteinExistence type="inferred from homology"/>
<evidence type="ECO:0000256" key="2">
    <source>
        <dbReference type="ARBA" id="ARBA00022692"/>
    </source>
</evidence>
<keyword evidence="1 5" id="KW-1003">Cell membrane</keyword>
<organism evidence="6 7">
    <name type="scientific">Methanocella paludicola (strain DSM 17711 / JCM 13418 / NBRC 101707 / SANAE)</name>
    <dbReference type="NCBI Taxonomy" id="304371"/>
    <lineage>
        <taxon>Archaea</taxon>
        <taxon>Methanobacteriati</taxon>
        <taxon>Methanobacteriota</taxon>
        <taxon>Stenosarchaea group</taxon>
        <taxon>Methanomicrobia</taxon>
        <taxon>Methanocellales</taxon>
        <taxon>Methanocellaceae</taxon>
        <taxon>Methanocella</taxon>
    </lineage>
</organism>
<keyword evidence="3 5" id="KW-1133">Transmembrane helix</keyword>
<dbReference type="Proteomes" id="UP000001882">
    <property type="component" value="Chromosome"/>
</dbReference>
<evidence type="ECO:0000313" key="6">
    <source>
        <dbReference type="EMBL" id="BAI62721.1"/>
    </source>
</evidence>
<comment type="caution">
    <text evidence="5">Lacks conserved residue(s) required for the propagation of feature annotation.</text>
</comment>
<dbReference type="eggNOG" id="arCOG08018">
    <property type="taxonomic scope" value="Archaea"/>
</dbReference>
<evidence type="ECO:0000256" key="3">
    <source>
        <dbReference type="ARBA" id="ARBA00022989"/>
    </source>
</evidence>
<sequence>MDGLIWLAVLFLVLALVAYILGARGIAGFSMEIARWLVIIFVILAIIVFLFGGRVFLPAPLFLNG</sequence>
<protein>
    <recommendedName>
        <fullName evidence="5">UPF0391 membrane protein MCP_2649</fullName>
    </recommendedName>
</protein>
<reference evidence="6 7" key="1">
    <citation type="journal article" date="2007" name="Appl. Environ. Microbiol.">
        <title>Isolation of key methanogens for global methane emission from rice paddy fields: a novel isolate affiliated with the clone cluster rice cluster I.</title>
        <authorList>
            <person name="Sakai S."/>
            <person name="Imachi H."/>
            <person name="Sekiguchi Y."/>
            <person name="Ohashi A."/>
            <person name="Harada H."/>
            <person name="Kamagata Y."/>
        </authorList>
    </citation>
    <scope>NUCLEOTIDE SEQUENCE [LARGE SCALE GENOMIC DNA]</scope>
    <source>
        <strain evidence="7">DSM 17711 / JCM 13418 / NBRC 101707 / SANAE</strain>
    </source>
</reference>
<dbReference type="STRING" id="304371.MCP_2649"/>
<dbReference type="KEGG" id="mpd:MCP_2649"/>
<feature type="transmembrane region" description="Helical" evidence="5">
    <location>
        <begin position="6"/>
        <end position="24"/>
    </location>
</feature>
<dbReference type="AlphaFoldDB" id="D1Z1Z9"/>
<dbReference type="RefSeq" id="WP_012901395.1">
    <property type="nucleotide sequence ID" value="NC_013665.1"/>
</dbReference>
<keyword evidence="2 5" id="KW-0812">Transmembrane</keyword>
<keyword evidence="7" id="KW-1185">Reference proteome</keyword>
<dbReference type="Pfam" id="PF07043">
    <property type="entry name" value="DUF1328"/>
    <property type="match status" value="1"/>
</dbReference>
<dbReference type="HAMAP" id="MF_01361">
    <property type="entry name" value="UPF0391"/>
    <property type="match status" value="1"/>
</dbReference>
<name>D1Z1Z9_METPS</name>
<feature type="transmembrane region" description="Helical" evidence="5">
    <location>
        <begin position="36"/>
        <end position="57"/>
    </location>
</feature>
<evidence type="ECO:0000256" key="1">
    <source>
        <dbReference type="ARBA" id="ARBA00022475"/>
    </source>
</evidence>
<accession>D1Z1Z9</accession>
<dbReference type="InterPro" id="IPR009760">
    <property type="entry name" value="DUF1328"/>
</dbReference>
<dbReference type="InParanoid" id="D1Z1Z9"/>